<dbReference type="EMBL" id="JBHFFA010000001">
    <property type="protein sequence ID" value="KAL2654261.1"/>
    <property type="molecule type" value="Genomic_DNA"/>
</dbReference>
<dbReference type="Proteomes" id="UP001605036">
    <property type="component" value="Unassembled WGS sequence"/>
</dbReference>
<comment type="similarity">
    <text evidence="1">Belongs to the ARG7 family.</text>
</comment>
<keyword evidence="3" id="KW-1185">Reference proteome</keyword>
<dbReference type="PANTHER" id="PTHR31374:SF32">
    <property type="entry name" value="SAUR FAMILY PROTEIN"/>
    <property type="match status" value="1"/>
</dbReference>
<sequence length="207" mass="23063">MDVCLGLGLGKTLLTFVQSSWDSSLCRHQWKPSSSMDRPRESNFSWSLLSKSALLQRSKFEMAEPSYSDRISETSSVSSVSDVYTLDDSCSTSSKSSSGSAISRMSLWGTWKREGRKPALLERTPMGRPSGYLTVYVGTRTSTKYAVRKKLLRHPLFQVLLKCSEDEFGEDYRVNKAVSIACEPGLFLEVVKAVDEEIWSASNSTDA</sequence>
<dbReference type="InterPro" id="IPR003676">
    <property type="entry name" value="SAUR_fam"/>
</dbReference>
<reference evidence="2 3" key="1">
    <citation type="submission" date="2024-09" db="EMBL/GenBank/DDBJ databases">
        <title>Chromosome-scale assembly of Riccia fluitans.</title>
        <authorList>
            <person name="Paukszto L."/>
            <person name="Sawicki J."/>
            <person name="Karawczyk K."/>
            <person name="Piernik-Szablinska J."/>
            <person name="Szczecinska M."/>
            <person name="Mazdziarz M."/>
        </authorList>
    </citation>
    <scope>NUCLEOTIDE SEQUENCE [LARGE SCALE GENOMIC DNA]</scope>
    <source>
        <strain evidence="2">Rf_01</strain>
        <tissue evidence="2">Aerial parts of the thallus</tissue>
    </source>
</reference>
<gene>
    <name evidence="2" type="ORF">R1flu_022389</name>
</gene>
<evidence type="ECO:0000256" key="1">
    <source>
        <dbReference type="ARBA" id="ARBA00006974"/>
    </source>
</evidence>
<dbReference type="AlphaFoldDB" id="A0ABD1ZTB3"/>
<dbReference type="Pfam" id="PF02519">
    <property type="entry name" value="Auxin_inducible"/>
    <property type="match status" value="1"/>
</dbReference>
<name>A0ABD1ZTB3_9MARC</name>
<evidence type="ECO:0000313" key="2">
    <source>
        <dbReference type="EMBL" id="KAL2654261.1"/>
    </source>
</evidence>
<dbReference type="PANTHER" id="PTHR31374">
    <property type="entry name" value="AUXIN-INDUCED PROTEIN-LIKE-RELATED"/>
    <property type="match status" value="1"/>
</dbReference>
<accession>A0ABD1ZTB3</accession>
<protein>
    <submittedName>
        <fullName evidence="2">Uncharacterized protein</fullName>
    </submittedName>
</protein>
<proteinExistence type="inferred from homology"/>
<comment type="caution">
    <text evidence="2">The sequence shown here is derived from an EMBL/GenBank/DDBJ whole genome shotgun (WGS) entry which is preliminary data.</text>
</comment>
<evidence type="ECO:0000313" key="3">
    <source>
        <dbReference type="Proteomes" id="UP001605036"/>
    </source>
</evidence>
<organism evidence="2 3">
    <name type="scientific">Riccia fluitans</name>
    <dbReference type="NCBI Taxonomy" id="41844"/>
    <lineage>
        <taxon>Eukaryota</taxon>
        <taxon>Viridiplantae</taxon>
        <taxon>Streptophyta</taxon>
        <taxon>Embryophyta</taxon>
        <taxon>Marchantiophyta</taxon>
        <taxon>Marchantiopsida</taxon>
        <taxon>Marchantiidae</taxon>
        <taxon>Marchantiales</taxon>
        <taxon>Ricciaceae</taxon>
        <taxon>Riccia</taxon>
    </lineage>
</organism>